<keyword evidence="4" id="KW-0496">Mitochondrion</keyword>
<dbReference type="PANTHER" id="PTHR28234:SF1">
    <property type="entry name" value="NUCLEAR CONTROL OF ATPASE PROTEIN 2"/>
    <property type="match status" value="1"/>
</dbReference>
<organism evidence="8 9">
    <name type="scientific">Niveomyces insectorum RCEF 264</name>
    <dbReference type="NCBI Taxonomy" id="1081102"/>
    <lineage>
        <taxon>Eukaryota</taxon>
        <taxon>Fungi</taxon>
        <taxon>Dikarya</taxon>
        <taxon>Ascomycota</taxon>
        <taxon>Pezizomycotina</taxon>
        <taxon>Sordariomycetes</taxon>
        <taxon>Hypocreomycetidae</taxon>
        <taxon>Hypocreales</taxon>
        <taxon>Cordycipitaceae</taxon>
        <taxon>Niveomyces</taxon>
    </lineage>
</organism>
<dbReference type="EMBL" id="AZHD01000004">
    <property type="protein sequence ID" value="OAA64253.1"/>
    <property type="molecule type" value="Genomic_DNA"/>
</dbReference>
<evidence type="ECO:0000256" key="6">
    <source>
        <dbReference type="SAM" id="MobiDB-lite"/>
    </source>
</evidence>
<dbReference type="STRING" id="1081102.A0A167WW83"/>
<feature type="region of interest" description="Disordered" evidence="6">
    <location>
        <begin position="116"/>
        <end position="152"/>
    </location>
</feature>
<dbReference type="AlphaFoldDB" id="A0A167WW83"/>
<keyword evidence="5 7" id="KW-0472">Membrane</keyword>
<accession>A0A167WW83</accession>
<dbReference type="InterPro" id="IPR013946">
    <property type="entry name" value="NCA2-like"/>
</dbReference>
<keyword evidence="9" id="KW-1185">Reference proteome</keyword>
<proteinExistence type="predicted"/>
<gene>
    <name evidence="8" type="ORF">SPI_02900</name>
</gene>
<keyword evidence="2 7" id="KW-0812">Transmembrane</keyword>
<evidence type="ECO:0000256" key="4">
    <source>
        <dbReference type="ARBA" id="ARBA00023128"/>
    </source>
</evidence>
<dbReference type="Pfam" id="PF08637">
    <property type="entry name" value="NCA2"/>
    <property type="match status" value="1"/>
</dbReference>
<name>A0A167WW83_9HYPO</name>
<dbReference type="GO" id="GO:0005741">
    <property type="term" value="C:mitochondrial outer membrane"/>
    <property type="evidence" value="ECO:0007669"/>
    <property type="project" value="TreeGrafter"/>
</dbReference>
<evidence type="ECO:0000256" key="1">
    <source>
        <dbReference type="ARBA" id="ARBA00004225"/>
    </source>
</evidence>
<evidence type="ECO:0000313" key="8">
    <source>
        <dbReference type="EMBL" id="OAA64253.1"/>
    </source>
</evidence>
<dbReference type="Proteomes" id="UP000076874">
    <property type="component" value="Unassembled WGS sequence"/>
</dbReference>
<reference evidence="8 9" key="1">
    <citation type="journal article" date="2016" name="Genome Biol. Evol.">
        <title>Divergent and convergent evolution of fungal pathogenicity.</title>
        <authorList>
            <person name="Shang Y."/>
            <person name="Xiao G."/>
            <person name="Zheng P."/>
            <person name="Cen K."/>
            <person name="Zhan S."/>
            <person name="Wang C."/>
        </authorList>
    </citation>
    <scope>NUCLEOTIDE SEQUENCE [LARGE SCALE GENOMIC DNA]</scope>
    <source>
        <strain evidence="8 9">RCEF 264</strain>
    </source>
</reference>
<evidence type="ECO:0000256" key="7">
    <source>
        <dbReference type="SAM" id="Phobius"/>
    </source>
</evidence>
<feature type="compositionally biased region" description="Acidic residues" evidence="6">
    <location>
        <begin position="117"/>
        <end position="132"/>
    </location>
</feature>
<comment type="subcellular location">
    <subcellularLocation>
        <location evidence="1">Mitochondrion membrane</location>
        <topology evidence="1">Multi-pass membrane protein</topology>
    </subcellularLocation>
</comment>
<feature type="region of interest" description="Disordered" evidence="6">
    <location>
        <begin position="523"/>
        <end position="547"/>
    </location>
</feature>
<evidence type="ECO:0000256" key="2">
    <source>
        <dbReference type="ARBA" id="ARBA00022692"/>
    </source>
</evidence>
<evidence type="ECO:0000313" key="9">
    <source>
        <dbReference type="Proteomes" id="UP000076874"/>
    </source>
</evidence>
<feature type="transmembrane region" description="Helical" evidence="7">
    <location>
        <begin position="621"/>
        <end position="642"/>
    </location>
</feature>
<evidence type="ECO:0000256" key="5">
    <source>
        <dbReference type="ARBA" id="ARBA00023136"/>
    </source>
</evidence>
<evidence type="ECO:0000256" key="3">
    <source>
        <dbReference type="ARBA" id="ARBA00022989"/>
    </source>
</evidence>
<feature type="compositionally biased region" description="Low complexity" evidence="6">
    <location>
        <begin position="535"/>
        <end position="547"/>
    </location>
</feature>
<sequence>MSVIVDNVRAWEADIDRITQGPLAAFEPGAAAGDDRVKEASITALSSAYVDELLTIVKNLSCNSSSQPILPVSRIRGLLRQSGLLDAAERIEEAERQPPYLARQQGVEHAEVGAVVEEQEEDEEAGPEGPENEDGRSSSGRGGNASGRPGAANPRVLASEMEWLLVSKATVQVYGVLLNTLLEQITPLNHDIWYWDEILASYPSLSLYTVQTSPLRFWNWTKEMGQVVVESRARWGAARLASLGSGALQSGGASLTRQWQQFYAIVRRGVAARSVAGLERRLFSPIARCRADARHSRKRLKQLKQLIASGLGILIDEGLRFDLDEGADVKDITADNGRRWKGVVERSVSLMDQVTADVLSVEYSIPDFEDKVFNDVQGDPILTANRFDTSKPARLAQRLDLLLARGIPGLVGNLDAVVNEYGRPPRLLRYWLPVGVLLLSSSTLLQVVAHRRADLTQWVRDVGVTVRDFWFNWVIQPIAHVIGTVRRDANSEIALMSRDSLQSDRDSLERMVVEFARDRPSLVETADLTPPPPSSSSSSASKTTAPPTALTEADVALLRAKVRAGDVTPVLRAYESGLRSPLQAAVRGDLVRPLLIQVQKTKVDLEVAISGIDALLKSQELVFGFVGLTPGVLVSVAVLRYVRGVLGGRRGLRRGQRAGQCVRVLRNIDRIFCDATTDPATLHGILSYKHRGLLVCEVHVLRNLARGLLPGDVGKEFREDVDDVLNAKTVDKQRLALERVRWAYARWLR</sequence>
<keyword evidence="3 7" id="KW-1133">Transmembrane helix</keyword>
<comment type="caution">
    <text evidence="8">The sequence shown here is derived from an EMBL/GenBank/DDBJ whole genome shotgun (WGS) entry which is preliminary data.</text>
</comment>
<dbReference type="PANTHER" id="PTHR28234">
    <property type="entry name" value="NUCLEAR CONTROL OF ATPASE PROTEIN 2"/>
    <property type="match status" value="1"/>
</dbReference>
<dbReference type="OrthoDB" id="413313at2759"/>
<protein>
    <submittedName>
        <fullName evidence="8">Nuclear control of ATP synthase 2 protein</fullName>
    </submittedName>
</protein>